<dbReference type="InterPro" id="IPR051081">
    <property type="entry name" value="HTH_MetalResp_TranReg"/>
</dbReference>
<keyword evidence="2" id="KW-0238">DNA-binding</keyword>
<dbReference type="PROSITE" id="PS50987">
    <property type="entry name" value="HTH_ARSR_2"/>
    <property type="match status" value="1"/>
</dbReference>
<evidence type="ECO:0000256" key="1">
    <source>
        <dbReference type="ARBA" id="ARBA00023015"/>
    </source>
</evidence>
<dbReference type="PRINTS" id="PR00778">
    <property type="entry name" value="HTHARSR"/>
</dbReference>
<evidence type="ECO:0000313" key="5">
    <source>
        <dbReference type="EMBL" id="BCJ26814.1"/>
    </source>
</evidence>
<evidence type="ECO:0000256" key="2">
    <source>
        <dbReference type="ARBA" id="ARBA00023125"/>
    </source>
</evidence>
<dbReference type="InterPro" id="IPR001845">
    <property type="entry name" value="HTH_ArsR_DNA-bd_dom"/>
</dbReference>
<sequence>METNEAGEAWDVLGDRSRRAIVTRLAERPWAVGELADELPISRPAVSQHLRVLKSAGLVDDEVRGTRRVYRLNPAGVAALRDQLDTFWRRALAGYQDLLPGDRQPPKSEPEESS</sequence>
<proteinExistence type="predicted"/>
<dbReference type="EMBL" id="AP023354">
    <property type="protein sequence ID" value="BCJ26814.1"/>
    <property type="molecule type" value="Genomic_DNA"/>
</dbReference>
<evidence type="ECO:0000259" key="4">
    <source>
        <dbReference type="PROSITE" id="PS50987"/>
    </source>
</evidence>
<dbReference type="AlphaFoldDB" id="A0A810KUU9"/>
<dbReference type="PANTHER" id="PTHR33154:SF33">
    <property type="entry name" value="TRANSCRIPTIONAL REPRESSOR SDPR"/>
    <property type="match status" value="1"/>
</dbReference>
<gene>
    <name evidence="5" type="ORF">Asera_09220</name>
</gene>
<dbReference type="Gene3D" id="1.10.10.10">
    <property type="entry name" value="Winged helix-like DNA-binding domain superfamily/Winged helix DNA-binding domain"/>
    <property type="match status" value="1"/>
</dbReference>
<protein>
    <submittedName>
        <fullName evidence="5">HTH-type transcriptional regulator</fullName>
    </submittedName>
</protein>
<dbReference type="RefSeq" id="WP_035298449.1">
    <property type="nucleotide sequence ID" value="NZ_AP023354.1"/>
</dbReference>
<feature type="domain" description="HTH arsR-type" evidence="4">
    <location>
        <begin position="1"/>
        <end position="92"/>
    </location>
</feature>
<dbReference type="SUPFAM" id="SSF46785">
    <property type="entry name" value="Winged helix' DNA-binding domain"/>
    <property type="match status" value="1"/>
</dbReference>
<accession>A0A810KUU9</accession>
<reference evidence="5" key="1">
    <citation type="submission" date="2020-08" db="EMBL/GenBank/DDBJ databases">
        <title>Whole genome shotgun sequence of Actinocatenispora sera NBRC 101916.</title>
        <authorList>
            <person name="Komaki H."/>
            <person name="Tamura T."/>
        </authorList>
    </citation>
    <scope>NUCLEOTIDE SEQUENCE</scope>
    <source>
        <strain evidence="5">NBRC 101916</strain>
    </source>
</reference>
<dbReference type="NCBIfam" id="NF033788">
    <property type="entry name" value="HTH_metalloreg"/>
    <property type="match status" value="1"/>
</dbReference>
<evidence type="ECO:0000256" key="3">
    <source>
        <dbReference type="ARBA" id="ARBA00023163"/>
    </source>
</evidence>
<dbReference type="KEGG" id="aser:Asera_09220"/>
<keyword evidence="6" id="KW-1185">Reference proteome</keyword>
<dbReference type="SMART" id="SM00418">
    <property type="entry name" value="HTH_ARSR"/>
    <property type="match status" value="1"/>
</dbReference>
<dbReference type="PANTHER" id="PTHR33154">
    <property type="entry name" value="TRANSCRIPTIONAL REGULATOR, ARSR FAMILY"/>
    <property type="match status" value="1"/>
</dbReference>
<dbReference type="GO" id="GO:0003700">
    <property type="term" value="F:DNA-binding transcription factor activity"/>
    <property type="evidence" value="ECO:0007669"/>
    <property type="project" value="InterPro"/>
</dbReference>
<dbReference type="Pfam" id="PF12840">
    <property type="entry name" value="HTH_20"/>
    <property type="match status" value="1"/>
</dbReference>
<dbReference type="Proteomes" id="UP000680750">
    <property type="component" value="Chromosome"/>
</dbReference>
<dbReference type="InterPro" id="IPR036388">
    <property type="entry name" value="WH-like_DNA-bd_sf"/>
</dbReference>
<keyword evidence="1" id="KW-0805">Transcription regulation</keyword>
<dbReference type="InterPro" id="IPR036390">
    <property type="entry name" value="WH_DNA-bd_sf"/>
</dbReference>
<evidence type="ECO:0000313" key="6">
    <source>
        <dbReference type="Proteomes" id="UP000680750"/>
    </source>
</evidence>
<dbReference type="CDD" id="cd00090">
    <property type="entry name" value="HTH_ARSR"/>
    <property type="match status" value="1"/>
</dbReference>
<dbReference type="InterPro" id="IPR011991">
    <property type="entry name" value="ArsR-like_HTH"/>
</dbReference>
<name>A0A810KUU9_9ACTN</name>
<organism evidence="5 6">
    <name type="scientific">Actinocatenispora sera</name>
    <dbReference type="NCBI Taxonomy" id="390989"/>
    <lineage>
        <taxon>Bacteria</taxon>
        <taxon>Bacillati</taxon>
        <taxon>Actinomycetota</taxon>
        <taxon>Actinomycetes</taxon>
        <taxon>Micromonosporales</taxon>
        <taxon>Micromonosporaceae</taxon>
        <taxon>Actinocatenispora</taxon>
    </lineage>
</organism>
<dbReference type="GO" id="GO:0003677">
    <property type="term" value="F:DNA binding"/>
    <property type="evidence" value="ECO:0007669"/>
    <property type="project" value="UniProtKB-KW"/>
</dbReference>
<keyword evidence="3" id="KW-0804">Transcription</keyword>